<dbReference type="Proteomes" id="UP000590412">
    <property type="component" value="Unassembled WGS sequence"/>
</dbReference>
<dbReference type="AlphaFoldDB" id="A0A8X7TBV4"/>
<accession>A0A8X7TBV4</accession>
<dbReference type="InterPro" id="IPR036291">
    <property type="entry name" value="NAD(P)-bd_dom_sf"/>
</dbReference>
<dbReference type="PANTHER" id="PTHR10366">
    <property type="entry name" value="NAD DEPENDENT EPIMERASE/DEHYDRATASE"/>
    <property type="match status" value="1"/>
</dbReference>
<protein>
    <submittedName>
        <fullName evidence="4">NAD dependent epimerase/dehydratase family protein</fullName>
    </submittedName>
</protein>
<comment type="caution">
    <text evidence="4">The sequence shown here is derived from an EMBL/GenBank/DDBJ whole genome shotgun (WGS) entry which is preliminary data.</text>
</comment>
<dbReference type="GO" id="GO:0016616">
    <property type="term" value="F:oxidoreductase activity, acting on the CH-OH group of donors, NAD or NADP as acceptor"/>
    <property type="evidence" value="ECO:0007669"/>
    <property type="project" value="TreeGrafter"/>
</dbReference>
<evidence type="ECO:0000313" key="4">
    <source>
        <dbReference type="EMBL" id="KAF6051305.1"/>
    </source>
</evidence>
<organism evidence="4 5">
    <name type="scientific">Candida parapsilosis</name>
    <name type="common">Yeast</name>
    <dbReference type="NCBI Taxonomy" id="5480"/>
    <lineage>
        <taxon>Eukaryota</taxon>
        <taxon>Fungi</taxon>
        <taxon>Dikarya</taxon>
        <taxon>Ascomycota</taxon>
        <taxon>Saccharomycotina</taxon>
        <taxon>Pichiomycetes</taxon>
        <taxon>Debaryomycetaceae</taxon>
        <taxon>Candida/Lodderomyces clade</taxon>
        <taxon>Candida</taxon>
    </lineage>
</organism>
<evidence type="ECO:0000256" key="2">
    <source>
        <dbReference type="ARBA" id="ARBA00023445"/>
    </source>
</evidence>
<dbReference type="SUPFAM" id="SSF51735">
    <property type="entry name" value="NAD(P)-binding Rossmann-fold domains"/>
    <property type="match status" value="1"/>
</dbReference>
<comment type="similarity">
    <text evidence="2">Belongs to the NAD(P)-dependent epimerase/dehydratase family. Dihydroflavonol-4-reductase subfamily.</text>
</comment>
<dbReference type="PANTHER" id="PTHR10366:SF564">
    <property type="entry name" value="STEROL-4-ALPHA-CARBOXYLATE 3-DEHYDROGENASE, DECARBOXYLATING"/>
    <property type="match status" value="1"/>
</dbReference>
<sequence length="347" mass="38254">MTTTETSTPSDSSETVIITGGTGYVGQHIIAQLLKSGYKVIAIVRSQPRGMELIKQYSHPNLQIEAVEQLDKPNSVDFVLKQHPEASTFIAGAAVTDFTAKDVEKEILQKSNAIIKNTLESINHHGKSIKRVVLTSTSGTHIGPEKMFSYDAQYTDDDWSPLPYEAGFANAQMAYFVSKKCNEELAWKFIKDNDTQFDLVSINPSMCLGPVQFANEVSLKEGSYLPSTTNIIANLLKLKPNDTVEPLAAGAADVRDVAKAHVAVINNPKASGQRLIVEAYKFTNANAINILHNYFPQLKDKLPNAEPIPESKFVEPNLKKSREILGIEKYYNLTDSVVGLAKQLLKE</sequence>
<keyword evidence="1" id="KW-0560">Oxidoreductase</keyword>
<dbReference type="EMBL" id="JABWAB010000005">
    <property type="protein sequence ID" value="KAF6051305.1"/>
    <property type="molecule type" value="Genomic_DNA"/>
</dbReference>
<dbReference type="InterPro" id="IPR001509">
    <property type="entry name" value="Epimerase_deHydtase"/>
</dbReference>
<dbReference type="Gene3D" id="3.40.50.720">
    <property type="entry name" value="NAD(P)-binding Rossmann-like Domain"/>
    <property type="match status" value="1"/>
</dbReference>
<evidence type="ECO:0000256" key="1">
    <source>
        <dbReference type="ARBA" id="ARBA00023002"/>
    </source>
</evidence>
<dbReference type="Pfam" id="PF01370">
    <property type="entry name" value="Epimerase"/>
    <property type="match status" value="1"/>
</dbReference>
<evidence type="ECO:0000259" key="3">
    <source>
        <dbReference type="Pfam" id="PF01370"/>
    </source>
</evidence>
<dbReference type="OrthoDB" id="2735536at2759"/>
<dbReference type="InterPro" id="IPR050425">
    <property type="entry name" value="NAD(P)_dehydrat-like"/>
</dbReference>
<feature type="domain" description="NAD-dependent epimerase/dehydratase" evidence="3">
    <location>
        <begin position="16"/>
        <end position="273"/>
    </location>
</feature>
<name>A0A8X7TBV4_CANPA</name>
<evidence type="ECO:0000313" key="5">
    <source>
        <dbReference type="Proteomes" id="UP000590412"/>
    </source>
</evidence>
<proteinExistence type="inferred from homology"/>
<gene>
    <name evidence="4" type="ORF">FOB60_003973</name>
</gene>
<reference evidence="4" key="1">
    <citation type="submission" date="2020-03" db="EMBL/GenBank/DDBJ databases">
        <title>FDA dAtabase for Regulatory Grade micrObial Sequences (FDA-ARGOS): Supporting development and validation of Infectious Disease Dx tests.</title>
        <authorList>
            <person name="Campos J."/>
            <person name="Goldberg B."/>
            <person name="Tallon L."/>
            <person name="Sadzewicz L."/>
            <person name="Vavikolanu K."/>
            <person name="Mehta A."/>
            <person name="Aluvathingal J."/>
            <person name="Nadendla S."/>
            <person name="Nandy P."/>
            <person name="Geyer C."/>
            <person name="Yan Y."/>
            <person name="Sichtig H."/>
        </authorList>
    </citation>
    <scope>NUCLEOTIDE SEQUENCE [LARGE SCALE GENOMIC DNA]</scope>
    <source>
        <strain evidence="4">FDAARGOS_652</strain>
    </source>
</reference>